<keyword evidence="7" id="KW-1185">Reference proteome</keyword>
<keyword evidence="5" id="KW-0472">Membrane</keyword>
<evidence type="ECO:0000256" key="1">
    <source>
        <dbReference type="ARBA" id="ARBA00009995"/>
    </source>
</evidence>
<dbReference type="AlphaFoldDB" id="A0A9N9MC34"/>
<organism evidence="6 7">
    <name type="scientific">Ceutorhynchus assimilis</name>
    <name type="common">cabbage seed weevil</name>
    <dbReference type="NCBI Taxonomy" id="467358"/>
    <lineage>
        <taxon>Eukaryota</taxon>
        <taxon>Metazoa</taxon>
        <taxon>Ecdysozoa</taxon>
        <taxon>Arthropoda</taxon>
        <taxon>Hexapoda</taxon>
        <taxon>Insecta</taxon>
        <taxon>Pterygota</taxon>
        <taxon>Neoptera</taxon>
        <taxon>Endopterygota</taxon>
        <taxon>Coleoptera</taxon>
        <taxon>Polyphaga</taxon>
        <taxon>Cucujiformia</taxon>
        <taxon>Curculionidae</taxon>
        <taxon>Ceutorhynchinae</taxon>
        <taxon>Ceutorhynchus</taxon>
    </lineage>
</organism>
<dbReference type="InterPro" id="IPR035595">
    <property type="entry name" value="UDP_glycos_trans_CS"/>
</dbReference>
<evidence type="ECO:0000256" key="2">
    <source>
        <dbReference type="ARBA" id="ARBA00022676"/>
    </source>
</evidence>
<comment type="similarity">
    <text evidence="1 4">Belongs to the UDP-glycosyltransferase family.</text>
</comment>
<comment type="catalytic activity">
    <reaction evidence="5">
        <text>glucuronate acceptor + UDP-alpha-D-glucuronate = acceptor beta-D-glucuronoside + UDP + H(+)</text>
        <dbReference type="Rhea" id="RHEA:21032"/>
        <dbReference type="ChEBI" id="CHEBI:15378"/>
        <dbReference type="ChEBI" id="CHEBI:58052"/>
        <dbReference type="ChEBI" id="CHEBI:58223"/>
        <dbReference type="ChEBI" id="CHEBI:132367"/>
        <dbReference type="ChEBI" id="CHEBI:132368"/>
        <dbReference type="EC" id="2.4.1.17"/>
    </reaction>
</comment>
<evidence type="ECO:0000256" key="3">
    <source>
        <dbReference type="ARBA" id="ARBA00022679"/>
    </source>
</evidence>
<evidence type="ECO:0000313" key="6">
    <source>
        <dbReference type="EMBL" id="CAG9761805.1"/>
    </source>
</evidence>
<name>A0A9N9MC34_9CUCU</name>
<dbReference type="SUPFAM" id="SSF53756">
    <property type="entry name" value="UDP-Glycosyltransferase/glycogen phosphorylase"/>
    <property type="match status" value="1"/>
</dbReference>
<dbReference type="GO" id="GO:0015020">
    <property type="term" value="F:glucuronosyltransferase activity"/>
    <property type="evidence" value="ECO:0007669"/>
    <property type="project" value="UniProtKB-EC"/>
</dbReference>
<reference evidence="6" key="1">
    <citation type="submission" date="2022-01" db="EMBL/GenBank/DDBJ databases">
        <authorList>
            <person name="King R."/>
        </authorList>
    </citation>
    <scope>NUCLEOTIDE SEQUENCE</scope>
</reference>
<dbReference type="EMBL" id="OU892286">
    <property type="protein sequence ID" value="CAG9761805.1"/>
    <property type="molecule type" value="Genomic_DNA"/>
</dbReference>
<dbReference type="OrthoDB" id="5835829at2759"/>
<evidence type="ECO:0000313" key="7">
    <source>
        <dbReference type="Proteomes" id="UP001152799"/>
    </source>
</evidence>
<protein>
    <recommendedName>
        <fullName evidence="5">UDP-glucuronosyltransferase</fullName>
        <ecNumber evidence="5">2.4.1.17</ecNumber>
    </recommendedName>
</protein>
<evidence type="ECO:0000256" key="5">
    <source>
        <dbReference type="RuleBase" id="RU362059"/>
    </source>
</evidence>
<keyword evidence="5" id="KW-0812">Transmembrane</keyword>
<dbReference type="Pfam" id="PF00201">
    <property type="entry name" value="UDPGT"/>
    <property type="match status" value="1"/>
</dbReference>
<dbReference type="Proteomes" id="UP001152799">
    <property type="component" value="Chromosome 10"/>
</dbReference>
<comment type="subcellular location">
    <subcellularLocation>
        <location evidence="5">Membrane</location>
        <topology evidence="5">Single-pass membrane protein</topology>
    </subcellularLocation>
</comment>
<dbReference type="PANTHER" id="PTHR48043:SF159">
    <property type="entry name" value="EG:EG0003.4 PROTEIN-RELATED"/>
    <property type="match status" value="1"/>
</dbReference>
<dbReference type="InterPro" id="IPR050271">
    <property type="entry name" value="UDP-glycosyltransferase"/>
</dbReference>
<proteinExistence type="inferred from homology"/>
<dbReference type="PROSITE" id="PS00375">
    <property type="entry name" value="UDPGT"/>
    <property type="match status" value="1"/>
</dbReference>
<sequence length="516" mass="59600">MLAVNISFLIFLGFISINYGANILAIMPTASFSHQVVFRPLWKELANKGHNITLVTTDLMENMPNLTQIDLSYGYSHYQKQNFVDIISNDSSSFYEMAMAARKATNETNNQFFQSPEGQNLIHNPDNLFDLLVVEAQLPTMMVFSWWYQIPFVGVSSLDCALQYHESAGNPIHPIANPDTNFPLNDVFEMTFWERLNSFLYINLYRCLIRFLTFRNERRMLQQYFGEAVPNIVDIQNNLSLLLIDTNPIFQPVRPLMPNTITIGNGMHLGESQPLTADLQDFLDDAKEGAIYFSLGSNIKGKNLNDTVKKSLLEAFTSMPYKVLWKIDHKFDKVPKHVRIQKWFSAQHDILRHPNIKVFITQGGLQSMQESVHAGKPMIGIPFFGDQHMNVKRMVQLGYGLKVHKHNITKQSIQEAVEEIMDKPIYTENAQEYGRIFRDVEVPNLDKAVWWLEYVIRHKGARHLRNPMLEMPFWQIYMLDVIGLILLCFVAVVFVGKLIVKTIYRKLIVNKEKKTN</sequence>
<accession>A0A9N9MC34</accession>
<feature type="transmembrane region" description="Helical" evidence="5">
    <location>
        <begin position="474"/>
        <end position="500"/>
    </location>
</feature>
<dbReference type="Gene3D" id="3.40.50.2000">
    <property type="entry name" value="Glycogen Phosphorylase B"/>
    <property type="match status" value="1"/>
</dbReference>
<gene>
    <name evidence="6" type="ORF">CEUTPL_LOCUS2498</name>
</gene>
<dbReference type="GO" id="GO:0016020">
    <property type="term" value="C:membrane"/>
    <property type="evidence" value="ECO:0007669"/>
    <property type="project" value="UniProtKB-SubCell"/>
</dbReference>
<keyword evidence="3 4" id="KW-0808">Transferase</keyword>
<dbReference type="FunFam" id="3.40.50.2000:FF:000050">
    <property type="entry name" value="UDP-glucuronosyltransferase"/>
    <property type="match status" value="1"/>
</dbReference>
<dbReference type="CDD" id="cd03784">
    <property type="entry name" value="GT1_Gtf-like"/>
    <property type="match status" value="1"/>
</dbReference>
<dbReference type="InterPro" id="IPR002213">
    <property type="entry name" value="UDP_glucos_trans"/>
</dbReference>
<evidence type="ECO:0000256" key="4">
    <source>
        <dbReference type="RuleBase" id="RU003718"/>
    </source>
</evidence>
<dbReference type="EC" id="2.4.1.17" evidence="5"/>
<keyword evidence="2 4" id="KW-0328">Glycosyltransferase</keyword>
<keyword evidence="5" id="KW-1133">Transmembrane helix</keyword>
<dbReference type="PANTHER" id="PTHR48043">
    <property type="entry name" value="EG:EG0003.4 PROTEIN-RELATED"/>
    <property type="match status" value="1"/>
</dbReference>